<protein>
    <submittedName>
        <fullName evidence="1">Uncharacterized protein</fullName>
    </submittedName>
</protein>
<dbReference type="EMBL" id="ATCF01000025">
    <property type="protein sequence ID" value="EPD98405.1"/>
    <property type="molecule type" value="Genomic_DNA"/>
</dbReference>
<dbReference type="AlphaFoldDB" id="S3BGD3"/>
<accession>S3BGD3</accession>
<dbReference type="HOGENOM" id="CLU_2686478_0_0_4"/>
<evidence type="ECO:0000313" key="1">
    <source>
        <dbReference type="EMBL" id="EPD98405.1"/>
    </source>
</evidence>
<dbReference type="Proteomes" id="UP000014400">
    <property type="component" value="Unassembled WGS sequence"/>
</dbReference>
<organism evidence="1 2">
    <name type="scientific">Sutterella wadsworthensis HGA0223</name>
    <dbReference type="NCBI Taxonomy" id="1203554"/>
    <lineage>
        <taxon>Bacteria</taxon>
        <taxon>Pseudomonadati</taxon>
        <taxon>Pseudomonadota</taxon>
        <taxon>Betaproteobacteria</taxon>
        <taxon>Burkholderiales</taxon>
        <taxon>Sutterellaceae</taxon>
        <taxon>Sutterella</taxon>
    </lineage>
</organism>
<comment type="caution">
    <text evidence="1">The sequence shown here is derived from an EMBL/GenBank/DDBJ whole genome shotgun (WGS) entry which is preliminary data.</text>
</comment>
<sequence length="74" mass="8278">MLLPVPWALPRTRLQTLFASVKTKNLPREHAGAIVPDRTEMLELKNIRFNAALGEMTAVEFADHLRIAFGAIAH</sequence>
<evidence type="ECO:0000313" key="2">
    <source>
        <dbReference type="Proteomes" id="UP000014400"/>
    </source>
</evidence>
<gene>
    <name evidence="1" type="ORF">HMPREF1476_01790</name>
</gene>
<name>S3BGD3_9BURK</name>
<keyword evidence="2" id="KW-1185">Reference proteome</keyword>
<reference evidence="1 2" key="1">
    <citation type="submission" date="2013-04" db="EMBL/GenBank/DDBJ databases">
        <title>The Genome Sequence of Sutterella wadsworthensis HGA0223.</title>
        <authorList>
            <consortium name="The Broad Institute Genomics Platform"/>
            <person name="Earl A."/>
            <person name="Ward D."/>
            <person name="Feldgarden M."/>
            <person name="Gevers D."/>
            <person name="Schmidt T.M."/>
            <person name="Dover J."/>
            <person name="Dai D."/>
            <person name="Walker B."/>
            <person name="Young S."/>
            <person name="Zeng Q."/>
            <person name="Gargeya S."/>
            <person name="Fitzgerald M."/>
            <person name="Haas B."/>
            <person name="Abouelleil A."/>
            <person name="Allen A.W."/>
            <person name="Alvarado L."/>
            <person name="Arachchi H.M."/>
            <person name="Berlin A.M."/>
            <person name="Chapman S.B."/>
            <person name="Gainer-Dewar J."/>
            <person name="Goldberg J."/>
            <person name="Griggs A."/>
            <person name="Gujja S."/>
            <person name="Hansen M."/>
            <person name="Howarth C."/>
            <person name="Imamovic A."/>
            <person name="Ireland A."/>
            <person name="Larimer J."/>
            <person name="McCowan C."/>
            <person name="Murphy C."/>
            <person name="Pearson M."/>
            <person name="Poon T.W."/>
            <person name="Priest M."/>
            <person name="Roberts A."/>
            <person name="Saif S."/>
            <person name="Shea T."/>
            <person name="Sisk P."/>
            <person name="Sykes S."/>
            <person name="Wortman J."/>
            <person name="Nusbaum C."/>
            <person name="Birren B."/>
        </authorList>
    </citation>
    <scope>NUCLEOTIDE SEQUENCE [LARGE SCALE GENOMIC DNA]</scope>
    <source>
        <strain evidence="1 2">HGA0223</strain>
    </source>
</reference>
<proteinExistence type="predicted"/>
<dbReference type="PATRIC" id="fig|1203554.3.peg.1876"/>